<dbReference type="SMART" id="SM00589">
    <property type="entry name" value="PRY"/>
    <property type="match status" value="1"/>
</dbReference>
<dbReference type="SMART" id="SM00336">
    <property type="entry name" value="BBOX"/>
    <property type="match status" value="2"/>
</dbReference>
<dbReference type="GO" id="GO:0045087">
    <property type="term" value="P:innate immune response"/>
    <property type="evidence" value="ECO:0007669"/>
    <property type="project" value="UniProtKB-KW"/>
</dbReference>
<dbReference type="Proteomes" id="UP000515145">
    <property type="component" value="Chromosome 2"/>
</dbReference>
<dbReference type="InterPro" id="IPR027370">
    <property type="entry name" value="Znf-RING_euk"/>
</dbReference>
<evidence type="ECO:0000256" key="1">
    <source>
        <dbReference type="ARBA" id="ARBA00022588"/>
    </source>
</evidence>
<dbReference type="SUPFAM" id="SSF49899">
    <property type="entry name" value="Concanavalin A-like lectins/glucanases"/>
    <property type="match status" value="1"/>
</dbReference>
<dbReference type="Pfam" id="PF00622">
    <property type="entry name" value="SPRY"/>
    <property type="match status" value="1"/>
</dbReference>
<evidence type="ECO:0000256" key="4">
    <source>
        <dbReference type="ARBA" id="ARBA00022833"/>
    </source>
</evidence>
<dbReference type="InterPro" id="IPR001841">
    <property type="entry name" value="Znf_RING"/>
</dbReference>
<dbReference type="InterPro" id="IPR000315">
    <property type="entry name" value="Znf_B-box"/>
</dbReference>
<dbReference type="SUPFAM" id="SSF57850">
    <property type="entry name" value="RING/U-box"/>
    <property type="match status" value="1"/>
</dbReference>
<dbReference type="Gene3D" id="4.10.830.40">
    <property type="match status" value="1"/>
</dbReference>
<evidence type="ECO:0000259" key="11">
    <source>
        <dbReference type="PROSITE" id="PS50188"/>
    </source>
</evidence>
<dbReference type="PROSITE" id="PS50188">
    <property type="entry name" value="B302_SPRY"/>
    <property type="match status" value="1"/>
</dbReference>
<dbReference type="InterPro" id="IPR051051">
    <property type="entry name" value="E3_ubiq-ligase_TRIM/RNF"/>
</dbReference>
<dbReference type="PANTHER" id="PTHR25465">
    <property type="entry name" value="B-BOX DOMAIN CONTAINING"/>
    <property type="match status" value="1"/>
</dbReference>
<dbReference type="GO" id="GO:0008270">
    <property type="term" value="F:zinc ion binding"/>
    <property type="evidence" value="ECO:0007669"/>
    <property type="project" value="UniProtKB-KW"/>
</dbReference>
<evidence type="ECO:0000259" key="10">
    <source>
        <dbReference type="PROSITE" id="PS50119"/>
    </source>
</evidence>
<feature type="compositionally biased region" description="Basic and acidic residues" evidence="8">
    <location>
        <begin position="212"/>
        <end position="228"/>
    </location>
</feature>
<dbReference type="InterPro" id="IPR017907">
    <property type="entry name" value="Znf_RING_CS"/>
</dbReference>
<dbReference type="InterPro" id="IPR003879">
    <property type="entry name" value="Butyrophylin_SPRY"/>
</dbReference>
<feature type="coiled-coil region" evidence="7">
    <location>
        <begin position="242"/>
        <end position="291"/>
    </location>
</feature>
<dbReference type="OrthoDB" id="6105938at2759"/>
<evidence type="ECO:0000313" key="12">
    <source>
        <dbReference type="Proteomes" id="UP000515145"/>
    </source>
</evidence>
<dbReference type="Pfam" id="PF13765">
    <property type="entry name" value="PRY"/>
    <property type="match status" value="1"/>
</dbReference>
<evidence type="ECO:0000256" key="3">
    <source>
        <dbReference type="ARBA" id="ARBA00022771"/>
    </source>
</evidence>
<keyword evidence="4" id="KW-0862">Zinc</keyword>
<keyword evidence="3 6" id="KW-0863">Zinc-finger</keyword>
<dbReference type="AlphaFoldDB" id="A0A6P7HWX5"/>
<dbReference type="Gene3D" id="2.60.120.920">
    <property type="match status" value="1"/>
</dbReference>
<reference evidence="13 14" key="1">
    <citation type="submission" date="2025-04" db="UniProtKB">
        <authorList>
            <consortium name="RefSeq"/>
        </authorList>
    </citation>
    <scope>IDENTIFICATION</scope>
</reference>
<evidence type="ECO:0000313" key="14">
    <source>
        <dbReference type="RefSeq" id="XP_028256671.1"/>
    </source>
</evidence>
<dbReference type="Gene3D" id="3.30.40.10">
    <property type="entry name" value="Zinc/RING finger domain, C3HC4 (zinc finger)"/>
    <property type="match status" value="1"/>
</dbReference>
<keyword evidence="1" id="KW-0399">Innate immunity</keyword>
<proteinExistence type="predicted"/>
<evidence type="ECO:0000259" key="9">
    <source>
        <dbReference type="PROSITE" id="PS50089"/>
    </source>
</evidence>
<dbReference type="GeneID" id="114432691"/>
<keyword evidence="2" id="KW-0479">Metal-binding</keyword>
<evidence type="ECO:0000256" key="8">
    <source>
        <dbReference type="SAM" id="MobiDB-lite"/>
    </source>
</evidence>
<dbReference type="RefSeq" id="XP_028256670.1">
    <property type="nucleotide sequence ID" value="XM_028400869.1"/>
</dbReference>
<gene>
    <name evidence="13 14" type="primary">LOC114432691</name>
</gene>
<dbReference type="GO" id="GO:0005737">
    <property type="term" value="C:cytoplasm"/>
    <property type="evidence" value="ECO:0007669"/>
    <property type="project" value="UniProtKB-ARBA"/>
</dbReference>
<dbReference type="CDD" id="cd19769">
    <property type="entry name" value="Bbox2_TRIM16-like"/>
    <property type="match status" value="1"/>
</dbReference>
<keyword evidence="7" id="KW-0175">Coiled coil</keyword>
<organism evidence="12 14">
    <name type="scientific">Parambassis ranga</name>
    <name type="common">Indian glassy fish</name>
    <dbReference type="NCBI Taxonomy" id="210632"/>
    <lineage>
        <taxon>Eukaryota</taxon>
        <taxon>Metazoa</taxon>
        <taxon>Chordata</taxon>
        <taxon>Craniata</taxon>
        <taxon>Vertebrata</taxon>
        <taxon>Euteleostomi</taxon>
        <taxon>Actinopterygii</taxon>
        <taxon>Neopterygii</taxon>
        <taxon>Teleostei</taxon>
        <taxon>Neoteleostei</taxon>
        <taxon>Acanthomorphata</taxon>
        <taxon>Ovalentaria</taxon>
        <taxon>Ambassidae</taxon>
        <taxon>Parambassis</taxon>
    </lineage>
</organism>
<keyword evidence="12" id="KW-1185">Reference proteome</keyword>
<evidence type="ECO:0000256" key="2">
    <source>
        <dbReference type="ARBA" id="ARBA00022723"/>
    </source>
</evidence>
<dbReference type="Pfam" id="PF13445">
    <property type="entry name" value="zf-RING_UBOX"/>
    <property type="match status" value="1"/>
</dbReference>
<feature type="domain" description="B box-type" evidence="10">
    <location>
        <begin position="144"/>
        <end position="184"/>
    </location>
</feature>
<dbReference type="InterPro" id="IPR003877">
    <property type="entry name" value="SPRY_dom"/>
</dbReference>
<dbReference type="InterPro" id="IPR013320">
    <property type="entry name" value="ConA-like_dom_sf"/>
</dbReference>
<keyword evidence="5" id="KW-0391">Immunity</keyword>
<dbReference type="PROSITE" id="PS50119">
    <property type="entry name" value="ZF_BBOX"/>
    <property type="match status" value="1"/>
</dbReference>
<dbReference type="PANTHER" id="PTHR25465:SF32">
    <property type="entry name" value="BLOODTHIRSTY-RELATED GENE FAMILY, MEMBER 16 ISOFORM X1-RELATED"/>
    <property type="match status" value="1"/>
</dbReference>
<name>A0A6P7HWX5_9TELE</name>
<dbReference type="SMART" id="SM00449">
    <property type="entry name" value="SPRY"/>
    <property type="match status" value="1"/>
</dbReference>
<evidence type="ECO:0000313" key="13">
    <source>
        <dbReference type="RefSeq" id="XP_028256670.1"/>
    </source>
</evidence>
<dbReference type="Gene3D" id="3.30.160.60">
    <property type="entry name" value="Classic Zinc Finger"/>
    <property type="match status" value="1"/>
</dbReference>
<evidence type="ECO:0000256" key="5">
    <source>
        <dbReference type="ARBA" id="ARBA00022859"/>
    </source>
</evidence>
<dbReference type="InterPro" id="IPR013083">
    <property type="entry name" value="Znf_RING/FYVE/PHD"/>
</dbReference>
<dbReference type="PROSITE" id="PS50089">
    <property type="entry name" value="ZF_RING_2"/>
    <property type="match status" value="1"/>
</dbReference>
<dbReference type="CDD" id="cd19802">
    <property type="entry name" value="Bbox1_TRIM8-like"/>
    <property type="match status" value="1"/>
</dbReference>
<feature type="domain" description="B30.2/SPRY" evidence="11">
    <location>
        <begin position="364"/>
        <end position="579"/>
    </location>
</feature>
<dbReference type="Pfam" id="PF00643">
    <property type="entry name" value="zf-B_box"/>
    <property type="match status" value="1"/>
</dbReference>
<evidence type="ECO:0000256" key="7">
    <source>
        <dbReference type="SAM" id="Coils"/>
    </source>
</evidence>
<accession>A0A6P7HWX5</accession>
<dbReference type="Pfam" id="PF25600">
    <property type="entry name" value="TRIM_CC"/>
    <property type="match status" value="1"/>
</dbReference>
<dbReference type="SUPFAM" id="SSF57845">
    <property type="entry name" value="B-box zinc-binding domain"/>
    <property type="match status" value="1"/>
</dbReference>
<protein>
    <submittedName>
        <fullName evidence="13 14">E3 ubiquitin-protein ligase TRIM39-like</fullName>
    </submittedName>
</protein>
<feature type="domain" description="RING-type" evidence="9">
    <location>
        <begin position="15"/>
        <end position="55"/>
    </location>
</feature>
<dbReference type="PROSITE" id="PS00518">
    <property type="entry name" value="ZF_RING_1"/>
    <property type="match status" value="1"/>
</dbReference>
<dbReference type="PRINTS" id="PR01407">
    <property type="entry name" value="BUTYPHLNCDUF"/>
</dbReference>
<evidence type="ECO:0000256" key="6">
    <source>
        <dbReference type="PROSITE-ProRule" id="PRU00024"/>
    </source>
</evidence>
<dbReference type="RefSeq" id="XP_028256671.1">
    <property type="nucleotide sequence ID" value="XM_028400870.1"/>
</dbReference>
<dbReference type="InterPro" id="IPR043136">
    <property type="entry name" value="B30.2/SPRY_sf"/>
</dbReference>
<dbReference type="InterPro" id="IPR058030">
    <property type="entry name" value="TRIM8/14/16/25/29/45/65_CC"/>
</dbReference>
<feature type="region of interest" description="Disordered" evidence="8">
    <location>
        <begin position="209"/>
        <end position="228"/>
    </location>
</feature>
<dbReference type="InterPro" id="IPR006574">
    <property type="entry name" value="PRY"/>
</dbReference>
<dbReference type="InterPro" id="IPR001870">
    <property type="entry name" value="B30.2/SPRY"/>
</dbReference>
<sequence>MASASSLLCEEQFLCSICLHVFTDPVTTPCGHNYCKSCITEYWNSCDLAQCPLCKERFRCRPQLRVNTGFRDMVENFSKMGVNDGDDIFAKPGEVPCDICSVPKLKAQKTCLVCKVSYCQPHLESHRRVKRLKKHRLTDPVSKPEERVCMKHGKIMNLFCSEDQVCVCFMCMMDNHVTHNAIPLEEAYRKKRAWIESVMPYANMMENSKTTTAEKTKHSFQQKKKESDKEISDIKDTFRALEATLQRNQVELIDQIQEEQKRVERHTEAYIRHLEGDAAELKRARIKMEQALQTEDHFHFLKNIPSFDFIDRALGFDTSRQSYVEMVKRSLAQIEKTLSKEMERLMRQVGSSDGPSQTDGFNQEVWDAPQDKLMMIQQYDAVNVTLDPYTAYSHLVVSGDRKQLTVCESDFNVYGIVGRNFLHLPFVLASDGFSSGRFYYEVQVSGSKAWLLGVVKEPIKKDTFFFPVPEEGGWTLSKMQSGSDVYTVHGSSLYLRKTPKTVGVFVDYEKGEVSFYDVEARTLIYSYTKCTFIETIPTVKAVLYSVAGYSTSGRSKLYPVFGMLGCGSEEKLVISPVSGAA</sequence>
<dbReference type="SMART" id="SM00184">
    <property type="entry name" value="RING"/>
    <property type="match status" value="1"/>
</dbReference>